<name>A0A4Y9SLL1_9BURK</name>
<evidence type="ECO:0000313" key="3">
    <source>
        <dbReference type="Proteomes" id="UP000298438"/>
    </source>
</evidence>
<proteinExistence type="predicted"/>
<evidence type="ECO:0008006" key="4">
    <source>
        <dbReference type="Google" id="ProtNLM"/>
    </source>
</evidence>
<feature type="transmembrane region" description="Helical" evidence="1">
    <location>
        <begin position="65"/>
        <end position="87"/>
    </location>
</feature>
<keyword evidence="3" id="KW-1185">Reference proteome</keyword>
<keyword evidence="1" id="KW-0812">Transmembrane</keyword>
<dbReference type="RefSeq" id="WP_135205837.1">
    <property type="nucleotide sequence ID" value="NZ_SPVF01000050.1"/>
</dbReference>
<evidence type="ECO:0000313" key="2">
    <source>
        <dbReference type="EMBL" id="TFW27555.1"/>
    </source>
</evidence>
<reference evidence="2 3" key="1">
    <citation type="submission" date="2019-03" db="EMBL/GenBank/DDBJ databases">
        <title>Draft Genome Sequence of Massilia arenosa sp. nov., a Novel Massilia Species Isolated from a Sandy-loam Maize Soil.</title>
        <authorList>
            <person name="Raths R."/>
            <person name="Peta V."/>
            <person name="Bucking H."/>
        </authorList>
    </citation>
    <scope>NUCLEOTIDE SEQUENCE [LARGE SCALE GENOMIC DNA]</scope>
    <source>
        <strain evidence="2 3">MC02</strain>
    </source>
</reference>
<feature type="transmembrane region" description="Helical" evidence="1">
    <location>
        <begin position="94"/>
        <end position="116"/>
    </location>
</feature>
<organism evidence="2 3">
    <name type="scientific">Zemynaea arenosa</name>
    <dbReference type="NCBI Taxonomy" id="2561931"/>
    <lineage>
        <taxon>Bacteria</taxon>
        <taxon>Pseudomonadati</taxon>
        <taxon>Pseudomonadota</taxon>
        <taxon>Betaproteobacteria</taxon>
        <taxon>Burkholderiales</taxon>
        <taxon>Oxalobacteraceae</taxon>
        <taxon>Telluria group</taxon>
        <taxon>Zemynaea</taxon>
    </lineage>
</organism>
<keyword evidence="1" id="KW-1133">Transmembrane helix</keyword>
<sequence>MTQAAKPNRRARPRHRFLAPLIYAAAVLLLIEDWFWDTGARLVQRIAAWPPIHALEVRIRALPPWAALTAFILPAVLLFPVKVLALLAMAHGHALLGVTVILLAKLGGAAAVARLYTLTKPTLLEVTWFARWHNWFMAVKDRWIGYLRSSRPYRHAKSAMARTRRALQHALARLRPHQSG</sequence>
<evidence type="ECO:0000256" key="1">
    <source>
        <dbReference type="SAM" id="Phobius"/>
    </source>
</evidence>
<accession>A0A4Y9SLL1</accession>
<dbReference type="EMBL" id="SPVF01000050">
    <property type="protein sequence ID" value="TFW27555.1"/>
    <property type="molecule type" value="Genomic_DNA"/>
</dbReference>
<dbReference type="AlphaFoldDB" id="A0A4Y9SLL1"/>
<gene>
    <name evidence="2" type="ORF">E4L96_03460</name>
</gene>
<feature type="non-terminal residue" evidence="2">
    <location>
        <position position="180"/>
    </location>
</feature>
<feature type="transmembrane region" description="Helical" evidence="1">
    <location>
        <begin position="17"/>
        <end position="36"/>
    </location>
</feature>
<protein>
    <recommendedName>
        <fullName evidence="4">Transmembrane protein</fullName>
    </recommendedName>
</protein>
<comment type="caution">
    <text evidence="2">The sequence shown here is derived from an EMBL/GenBank/DDBJ whole genome shotgun (WGS) entry which is preliminary data.</text>
</comment>
<keyword evidence="1" id="KW-0472">Membrane</keyword>
<dbReference type="Proteomes" id="UP000298438">
    <property type="component" value="Unassembled WGS sequence"/>
</dbReference>
<dbReference type="OrthoDB" id="8900679at2"/>